<proteinExistence type="predicted"/>
<feature type="region of interest" description="Disordered" evidence="1">
    <location>
        <begin position="186"/>
        <end position="236"/>
    </location>
</feature>
<feature type="region of interest" description="Disordered" evidence="1">
    <location>
        <begin position="638"/>
        <end position="671"/>
    </location>
</feature>
<organism evidence="2 3">
    <name type="scientific">Ancylostoma duodenale</name>
    <dbReference type="NCBI Taxonomy" id="51022"/>
    <lineage>
        <taxon>Eukaryota</taxon>
        <taxon>Metazoa</taxon>
        <taxon>Ecdysozoa</taxon>
        <taxon>Nematoda</taxon>
        <taxon>Chromadorea</taxon>
        <taxon>Rhabditida</taxon>
        <taxon>Rhabditina</taxon>
        <taxon>Rhabditomorpha</taxon>
        <taxon>Strongyloidea</taxon>
        <taxon>Ancylostomatidae</taxon>
        <taxon>Ancylostomatinae</taxon>
        <taxon>Ancylostoma</taxon>
    </lineage>
</organism>
<feature type="compositionally biased region" description="Polar residues" evidence="1">
    <location>
        <begin position="396"/>
        <end position="410"/>
    </location>
</feature>
<feature type="compositionally biased region" description="Low complexity" evidence="1">
    <location>
        <begin position="225"/>
        <end position="236"/>
    </location>
</feature>
<dbReference type="AlphaFoldDB" id="A0A0C2FW87"/>
<feature type="region of interest" description="Disordered" evidence="1">
    <location>
        <begin position="701"/>
        <end position="721"/>
    </location>
</feature>
<name>A0A0C2FW87_9BILA</name>
<feature type="compositionally biased region" description="Basic and acidic residues" evidence="1">
    <location>
        <begin position="702"/>
        <end position="713"/>
    </location>
</feature>
<evidence type="ECO:0000313" key="3">
    <source>
        <dbReference type="Proteomes" id="UP000054047"/>
    </source>
</evidence>
<protein>
    <submittedName>
        <fullName evidence="2">Uncharacterized protein</fullName>
    </submittedName>
</protein>
<feature type="non-terminal residue" evidence="2">
    <location>
        <position position="721"/>
    </location>
</feature>
<reference evidence="2 3" key="1">
    <citation type="submission" date="2013-12" db="EMBL/GenBank/DDBJ databases">
        <title>Draft genome of the parsitic nematode Ancylostoma duodenale.</title>
        <authorList>
            <person name="Mitreva M."/>
        </authorList>
    </citation>
    <scope>NUCLEOTIDE SEQUENCE [LARGE SCALE GENOMIC DNA]</scope>
    <source>
        <strain evidence="2 3">Zhejiang</strain>
    </source>
</reference>
<dbReference type="Proteomes" id="UP000054047">
    <property type="component" value="Unassembled WGS sequence"/>
</dbReference>
<evidence type="ECO:0000256" key="1">
    <source>
        <dbReference type="SAM" id="MobiDB-lite"/>
    </source>
</evidence>
<dbReference type="EMBL" id="KN742668">
    <property type="protein sequence ID" value="KIH52845.1"/>
    <property type="molecule type" value="Genomic_DNA"/>
</dbReference>
<feature type="region of interest" description="Disordered" evidence="1">
    <location>
        <begin position="338"/>
        <end position="410"/>
    </location>
</feature>
<evidence type="ECO:0000313" key="2">
    <source>
        <dbReference type="EMBL" id="KIH52845.1"/>
    </source>
</evidence>
<feature type="region of interest" description="Disordered" evidence="1">
    <location>
        <begin position="68"/>
        <end position="89"/>
    </location>
</feature>
<feature type="compositionally biased region" description="Basic and acidic residues" evidence="1">
    <location>
        <begin position="640"/>
        <end position="654"/>
    </location>
</feature>
<sequence>MFRCRKYVIIPDISTIPPDQCITTHSPLANGFVTTENNLDYTSTKGTSTILQHGVEYTTGVTTSSVLSTSVRNKNGQQSTELPRSTQIIDTSQQSGYVYSYTTSNTLSSAEPVPTSPSMTSSVSKTYAMSDIPTSSSALDTTLYSITTPLRTVDHESSLASQAPSSEGLLGSTSTVSSSYYPVHGGTKLDSTSSNPTAYSQNAELLSSESPSQGTSYQYPSNYKSTTSEITGGSETTLTEDVHPSIAVTTELSDSALPQVFTSSYSATVESSEAVVTKLSTSDSSSTPKTKETSLTRTITTSTAAAMKSSDATLLKKYTSIPSAKMESSKPTLSKLFTSHSSPTAKSSGVTLNGKTTGSSTAILDSRSTTVSMKHTSSSSAKVESNEATTPKVFASDSSTTANTSRITPNGKTTAISAAISGSDVSISPMMHTSRSSADVKSSEAILPEWSTSDSFLHQRQVKAMLTKKTTSTSVVLSLQLNRTIRKYPIMSNTPSTVEPNETTFRNSVMSSSSTTANLNETTPAKRITSSIITTPESDGTTMIEISTLNSNAYWEAYSSETMFSYDMKQSSDGELSHSINKTPAKEALESTSTSINSVVVEREDGSKVYSSKGTLQTLSTQGLNLLWNASTREVSVSHTYEERTSHPEGDRATPNESSAYMKGSAHTSNSEMNIGALQTTAGGVELTSYPDNVNAWMSTDAKTKQEEIETTHHASFSYSR</sequence>
<keyword evidence="3" id="KW-1185">Reference proteome</keyword>
<feature type="compositionally biased region" description="Polar residues" evidence="1">
    <location>
        <begin position="72"/>
        <end position="89"/>
    </location>
</feature>
<accession>A0A0C2FW87</accession>
<feature type="compositionally biased region" description="Polar residues" evidence="1">
    <location>
        <begin position="189"/>
        <end position="224"/>
    </location>
</feature>
<dbReference type="OrthoDB" id="10494821at2759"/>
<gene>
    <name evidence="2" type="ORF">ANCDUO_17045</name>
</gene>
<feature type="compositionally biased region" description="Polar residues" evidence="1">
    <location>
        <begin position="338"/>
        <end position="389"/>
    </location>
</feature>